<feature type="region of interest" description="Disordered" evidence="2">
    <location>
        <begin position="244"/>
        <end position="298"/>
    </location>
</feature>
<name>A0AAW1AQ69_CROAD</name>
<gene>
    <name evidence="3" type="ORF">NXF25_017522</name>
</gene>
<dbReference type="AlphaFoldDB" id="A0AAW1AQ69"/>
<proteinExistence type="predicted"/>
<comment type="caution">
    <text evidence="3">The sequence shown here is derived from an EMBL/GenBank/DDBJ whole genome shotgun (WGS) entry which is preliminary data.</text>
</comment>
<keyword evidence="4" id="KW-1185">Reference proteome</keyword>
<evidence type="ECO:0000313" key="4">
    <source>
        <dbReference type="Proteomes" id="UP001474421"/>
    </source>
</evidence>
<organism evidence="3 4">
    <name type="scientific">Crotalus adamanteus</name>
    <name type="common">Eastern diamondback rattlesnake</name>
    <dbReference type="NCBI Taxonomy" id="8729"/>
    <lineage>
        <taxon>Eukaryota</taxon>
        <taxon>Metazoa</taxon>
        <taxon>Chordata</taxon>
        <taxon>Craniata</taxon>
        <taxon>Vertebrata</taxon>
        <taxon>Euteleostomi</taxon>
        <taxon>Lepidosauria</taxon>
        <taxon>Squamata</taxon>
        <taxon>Bifurcata</taxon>
        <taxon>Unidentata</taxon>
        <taxon>Episquamata</taxon>
        <taxon>Toxicofera</taxon>
        <taxon>Serpentes</taxon>
        <taxon>Colubroidea</taxon>
        <taxon>Viperidae</taxon>
        <taxon>Crotalinae</taxon>
        <taxon>Crotalus</taxon>
    </lineage>
</organism>
<feature type="non-terminal residue" evidence="3">
    <location>
        <position position="298"/>
    </location>
</feature>
<keyword evidence="1" id="KW-0175">Coiled coil</keyword>
<evidence type="ECO:0000256" key="2">
    <source>
        <dbReference type="SAM" id="MobiDB-lite"/>
    </source>
</evidence>
<accession>A0AAW1AQ69</accession>
<evidence type="ECO:0000256" key="1">
    <source>
        <dbReference type="SAM" id="Coils"/>
    </source>
</evidence>
<sequence>MEARGISRLRQDGGTPACRLLSCCPACEGSQTDLGLALGPTWTAEMALQKKVEEDFAQVESIQMKLILRGAVNLPQLLAVLVTCKMGTEGPKGGRTGEGVTGRLNSALLKPSQVLKSAHPVFLAQIKALSTDWEERHQQLKVEQEKVTDLEAQIKLLNTKQEEAMASLQADMLRAASQIQQKEGLAEGLRREVAFLEKRVRAACQEAAESAAGLEKGAHEARLALEATLASLSPQLDREEVVTQTLQSEQETPPPQHCEQFLGGQDTKWPGEAEGAEAAAEEALQGQPQEVEGGFPEE</sequence>
<feature type="coiled-coil region" evidence="1">
    <location>
        <begin position="140"/>
        <end position="206"/>
    </location>
</feature>
<dbReference type="Proteomes" id="UP001474421">
    <property type="component" value="Unassembled WGS sequence"/>
</dbReference>
<reference evidence="3 4" key="1">
    <citation type="journal article" date="2024" name="Proc. Natl. Acad. Sci. U.S.A.">
        <title>The genetic regulatory architecture and epigenomic basis for age-related changes in rattlesnake venom.</title>
        <authorList>
            <person name="Hogan M.P."/>
            <person name="Holding M.L."/>
            <person name="Nystrom G.S."/>
            <person name="Colston T.J."/>
            <person name="Bartlett D.A."/>
            <person name="Mason A.J."/>
            <person name="Ellsworth S.A."/>
            <person name="Rautsaw R.M."/>
            <person name="Lawrence K.C."/>
            <person name="Strickland J.L."/>
            <person name="He B."/>
            <person name="Fraser P."/>
            <person name="Margres M.J."/>
            <person name="Gilbert D.M."/>
            <person name="Gibbs H.L."/>
            <person name="Parkinson C.L."/>
            <person name="Rokyta D.R."/>
        </authorList>
    </citation>
    <scope>NUCLEOTIDE SEQUENCE [LARGE SCALE GENOMIC DNA]</scope>
    <source>
        <strain evidence="3">DRR0105</strain>
    </source>
</reference>
<feature type="compositionally biased region" description="Low complexity" evidence="2">
    <location>
        <begin position="272"/>
        <end position="283"/>
    </location>
</feature>
<protein>
    <submittedName>
        <fullName evidence="3">NUMA1: Nuclear mitotic apparatus protein 1</fullName>
    </submittedName>
</protein>
<dbReference type="EMBL" id="JAOTOJ010000017">
    <property type="protein sequence ID" value="KAK9391935.1"/>
    <property type="molecule type" value="Genomic_DNA"/>
</dbReference>
<evidence type="ECO:0000313" key="3">
    <source>
        <dbReference type="EMBL" id="KAK9391935.1"/>
    </source>
</evidence>